<dbReference type="KEGG" id="vg:14444668"/>
<dbReference type="EMBL" id="JX878496">
    <property type="protein sequence ID" value="AFX93488.1"/>
    <property type="molecule type" value="Genomic_DNA"/>
</dbReference>
<keyword evidence="2" id="KW-1185">Reference proteome</keyword>
<reference evidence="1 2" key="1">
    <citation type="journal article" date="2012" name="J. Virol.">
        <title>Complete Genome Sequence of Serratia plymuthica Bacteriophage MAM1.</title>
        <authorList>
            <person name="Matilla M.A."/>
            <person name="Salmond G.P."/>
        </authorList>
    </citation>
    <scope>NUCLEOTIDE SEQUENCE [LARGE SCALE GENOMIC DNA]</scope>
</reference>
<evidence type="ECO:0000313" key="1">
    <source>
        <dbReference type="EMBL" id="AFX93488.1"/>
    </source>
</evidence>
<accession>K7Z9I6</accession>
<name>K7Z9I6_9CAUD</name>
<dbReference type="RefSeq" id="YP_007348999.1">
    <property type="nucleotide sequence ID" value="NC_020083.1"/>
</dbReference>
<sequence length="115" mass="13218">MKAPKLKWSVCPAPTGRFRSFEKRGFPFADYENGRPAAKIECDKSYIPDHRTATDLSLTVYVAEWYVREDDDVLTFKWRRVKKTASSIAEAKEIAAIVLERNPSLVHPDVRKYGI</sequence>
<protein>
    <submittedName>
        <fullName evidence="1">Uncharacterized protein</fullName>
    </submittedName>
</protein>
<evidence type="ECO:0000313" key="2">
    <source>
        <dbReference type="Proteomes" id="UP000010363"/>
    </source>
</evidence>
<proteinExistence type="predicted"/>
<gene>
    <name evidence="1" type="ORF">MAM_020</name>
</gene>
<dbReference type="OrthoDB" id="29259at10239"/>
<dbReference type="Proteomes" id="UP000010363">
    <property type="component" value="Segment"/>
</dbReference>
<dbReference type="GeneID" id="14444668"/>
<organism evidence="1 2">
    <name type="scientific">Serratia phage phiMAM1</name>
    <dbReference type="NCBI Taxonomy" id="1262513"/>
    <lineage>
        <taxon>Viruses</taxon>
        <taxon>Duplodnaviria</taxon>
        <taxon>Heunggongvirae</taxon>
        <taxon>Uroviricota</taxon>
        <taxon>Caudoviricetes</taxon>
        <taxon>Pantevenvirales</taxon>
        <taxon>Ackermannviridae</taxon>
        <taxon>Miltonvirus</taxon>
        <taxon>Miltonvirus MAM1</taxon>
    </lineage>
</organism>